<accession>A0A1H0NZI6</accession>
<name>A0A1H0NZI6_9CLOT</name>
<reference evidence="1 2" key="1">
    <citation type="submission" date="2016-10" db="EMBL/GenBank/DDBJ databases">
        <authorList>
            <person name="de Groot N.N."/>
        </authorList>
    </citation>
    <scope>NUCLEOTIDE SEQUENCE [LARGE SCALE GENOMIC DNA]</scope>
    <source>
        <strain evidence="1 2">DSM 12272</strain>
    </source>
</reference>
<organism evidence="1 2">
    <name type="scientific">Clostridium gasigenes</name>
    <dbReference type="NCBI Taxonomy" id="94869"/>
    <lineage>
        <taxon>Bacteria</taxon>
        <taxon>Bacillati</taxon>
        <taxon>Bacillota</taxon>
        <taxon>Clostridia</taxon>
        <taxon>Eubacteriales</taxon>
        <taxon>Clostridiaceae</taxon>
        <taxon>Clostridium</taxon>
    </lineage>
</organism>
<proteinExistence type="predicted"/>
<dbReference type="AlphaFoldDB" id="A0A1H0NZI6"/>
<keyword evidence="2" id="KW-1185">Reference proteome</keyword>
<sequence>MPNVKTILNDIEKLPLHQEEQMLSTLEEILVLGSQVEQEVK</sequence>
<dbReference type="Proteomes" id="UP000198597">
    <property type="component" value="Unassembled WGS sequence"/>
</dbReference>
<evidence type="ECO:0000313" key="2">
    <source>
        <dbReference type="Proteomes" id="UP000198597"/>
    </source>
</evidence>
<gene>
    <name evidence="1" type="ORF">SAMN04488529_1011018</name>
</gene>
<dbReference type="EMBL" id="FNJM01000001">
    <property type="protein sequence ID" value="SDO98063.1"/>
    <property type="molecule type" value="Genomic_DNA"/>
</dbReference>
<protein>
    <submittedName>
        <fullName evidence="1">Uncharacterized protein</fullName>
    </submittedName>
</protein>
<evidence type="ECO:0000313" key="1">
    <source>
        <dbReference type="EMBL" id="SDO98063.1"/>
    </source>
</evidence>
<dbReference type="STRING" id="94869.SAMN04488529_1011018"/>